<keyword evidence="2" id="KW-1185">Reference proteome</keyword>
<gene>
    <name evidence="1" type="ORF">CARUB_v100186871mg</name>
</gene>
<dbReference type="EMBL" id="KB870809">
    <property type="protein sequence ID" value="EOA26237.1"/>
    <property type="molecule type" value="Genomic_DNA"/>
</dbReference>
<organism evidence="1 2">
    <name type="scientific">Capsella rubella</name>
    <dbReference type="NCBI Taxonomy" id="81985"/>
    <lineage>
        <taxon>Eukaryota</taxon>
        <taxon>Viridiplantae</taxon>
        <taxon>Streptophyta</taxon>
        <taxon>Embryophyta</taxon>
        <taxon>Tracheophyta</taxon>
        <taxon>Spermatophyta</taxon>
        <taxon>Magnoliopsida</taxon>
        <taxon>eudicotyledons</taxon>
        <taxon>Gunneridae</taxon>
        <taxon>Pentapetalae</taxon>
        <taxon>rosids</taxon>
        <taxon>malvids</taxon>
        <taxon>Brassicales</taxon>
        <taxon>Brassicaceae</taxon>
        <taxon>Camelineae</taxon>
        <taxon>Capsella</taxon>
    </lineage>
</organism>
<proteinExistence type="predicted"/>
<name>R0FTN3_9BRAS</name>
<accession>R0FTN3</accession>
<dbReference type="AlphaFoldDB" id="R0FTN3"/>
<feature type="non-terminal residue" evidence="1">
    <location>
        <position position="22"/>
    </location>
</feature>
<protein>
    <submittedName>
        <fullName evidence="1">Uncharacterized protein</fullName>
    </submittedName>
</protein>
<evidence type="ECO:0000313" key="2">
    <source>
        <dbReference type="Proteomes" id="UP000029121"/>
    </source>
</evidence>
<evidence type="ECO:0000313" key="1">
    <source>
        <dbReference type="EMBL" id="EOA26237.1"/>
    </source>
</evidence>
<dbReference type="Proteomes" id="UP000029121">
    <property type="component" value="Unassembled WGS sequence"/>
</dbReference>
<sequence>MIRFGLQLARGNQKFDCRVFDK</sequence>
<reference evidence="2" key="1">
    <citation type="journal article" date="2013" name="Nat. Genet.">
        <title>The Capsella rubella genome and the genomic consequences of rapid mating system evolution.</title>
        <authorList>
            <person name="Slotte T."/>
            <person name="Hazzouri K.M."/>
            <person name="Agren J.A."/>
            <person name="Koenig D."/>
            <person name="Maumus F."/>
            <person name="Guo Y.L."/>
            <person name="Steige K."/>
            <person name="Platts A.E."/>
            <person name="Escobar J.S."/>
            <person name="Newman L.K."/>
            <person name="Wang W."/>
            <person name="Mandakova T."/>
            <person name="Vello E."/>
            <person name="Smith L.M."/>
            <person name="Henz S.R."/>
            <person name="Steffen J."/>
            <person name="Takuno S."/>
            <person name="Brandvain Y."/>
            <person name="Coop G."/>
            <person name="Andolfatto P."/>
            <person name="Hu T.T."/>
            <person name="Blanchette M."/>
            <person name="Clark R.M."/>
            <person name="Quesneville H."/>
            <person name="Nordborg M."/>
            <person name="Gaut B.S."/>
            <person name="Lysak M.A."/>
            <person name="Jenkins J."/>
            <person name="Grimwood J."/>
            <person name="Chapman J."/>
            <person name="Prochnik S."/>
            <person name="Shu S."/>
            <person name="Rokhsar D."/>
            <person name="Schmutz J."/>
            <person name="Weigel D."/>
            <person name="Wright S.I."/>
        </authorList>
    </citation>
    <scope>NUCLEOTIDE SEQUENCE [LARGE SCALE GENOMIC DNA]</scope>
    <source>
        <strain evidence="2">cv. Monte Gargano</strain>
    </source>
</reference>